<proteinExistence type="predicted"/>
<evidence type="ECO:0000256" key="2">
    <source>
        <dbReference type="SAM" id="Phobius"/>
    </source>
</evidence>
<evidence type="ECO:0000256" key="1">
    <source>
        <dbReference type="SAM" id="MobiDB-lite"/>
    </source>
</evidence>
<keyword evidence="2" id="KW-0472">Membrane</keyword>
<dbReference type="OrthoDB" id="764273at2759"/>
<feature type="region of interest" description="Disordered" evidence="1">
    <location>
        <begin position="1"/>
        <end position="27"/>
    </location>
</feature>
<protein>
    <recommendedName>
        <fullName evidence="3">Late embryogenesis abundant protein LEA-2 subgroup domain-containing protein</fullName>
    </recommendedName>
</protein>
<dbReference type="Proteomes" id="UP000734854">
    <property type="component" value="Unassembled WGS sequence"/>
</dbReference>
<keyword evidence="2" id="KW-0812">Transmembrane</keyword>
<reference evidence="4 5" key="1">
    <citation type="submission" date="2020-08" db="EMBL/GenBank/DDBJ databases">
        <title>Plant Genome Project.</title>
        <authorList>
            <person name="Zhang R.-G."/>
        </authorList>
    </citation>
    <scope>NUCLEOTIDE SEQUENCE [LARGE SCALE GENOMIC DNA]</scope>
    <source>
        <tissue evidence="4">Rhizome</tissue>
    </source>
</reference>
<feature type="domain" description="Late embryogenesis abundant protein LEA-2 subgroup" evidence="3">
    <location>
        <begin position="108"/>
        <end position="207"/>
    </location>
</feature>
<name>A0A8J5EYP7_ZINOF</name>
<dbReference type="EMBL" id="JACMSC010000018">
    <property type="protein sequence ID" value="KAG6477519.1"/>
    <property type="molecule type" value="Genomic_DNA"/>
</dbReference>
<dbReference type="PANTHER" id="PTHR31852">
    <property type="entry name" value="LATE EMBRYOGENESIS ABUNDANT (LEA) HYDROXYPROLINE-RICH GLYCOPROTEIN FAMILY"/>
    <property type="match status" value="1"/>
</dbReference>
<evidence type="ECO:0000313" key="5">
    <source>
        <dbReference type="Proteomes" id="UP000734854"/>
    </source>
</evidence>
<evidence type="ECO:0000313" key="4">
    <source>
        <dbReference type="EMBL" id="KAG6477519.1"/>
    </source>
</evidence>
<feature type="transmembrane region" description="Helical" evidence="2">
    <location>
        <begin position="41"/>
        <end position="67"/>
    </location>
</feature>
<keyword evidence="5" id="KW-1185">Reference proteome</keyword>
<accession>A0A8J5EYP7</accession>
<sequence>MSASREQIAPLALSSTQSPAGEEGEVAAASKPSRLRRRRRCLICGGCCGVFLVVLAVVIVVLALTVFRVKDPEITVNGVTVQRVAVGGLSFAALQPSFSLNLTLLVDLSVKNPNAASVRFGPSTTAVYFHGRDLGVARGPPGNSRAHRTFRMNVTVDIMAERVVGDAQLLQEVLGGVIPVTTSTRLGGRVKLLGVIRRHVEVTMNCSLTIELDNQSLRQQDCDREVRL</sequence>
<dbReference type="InterPro" id="IPR055301">
    <property type="entry name" value="Lea14-like_2"/>
</dbReference>
<keyword evidence="2" id="KW-1133">Transmembrane helix</keyword>
<gene>
    <name evidence="4" type="ORF">ZIOFF_066786</name>
</gene>
<dbReference type="AlphaFoldDB" id="A0A8J5EYP7"/>
<comment type="caution">
    <text evidence="4">The sequence shown here is derived from an EMBL/GenBank/DDBJ whole genome shotgun (WGS) entry which is preliminary data.</text>
</comment>
<evidence type="ECO:0000259" key="3">
    <source>
        <dbReference type="Pfam" id="PF03168"/>
    </source>
</evidence>
<dbReference type="InterPro" id="IPR004864">
    <property type="entry name" value="LEA_2"/>
</dbReference>
<organism evidence="4 5">
    <name type="scientific">Zingiber officinale</name>
    <name type="common">Ginger</name>
    <name type="synonym">Amomum zingiber</name>
    <dbReference type="NCBI Taxonomy" id="94328"/>
    <lineage>
        <taxon>Eukaryota</taxon>
        <taxon>Viridiplantae</taxon>
        <taxon>Streptophyta</taxon>
        <taxon>Embryophyta</taxon>
        <taxon>Tracheophyta</taxon>
        <taxon>Spermatophyta</taxon>
        <taxon>Magnoliopsida</taxon>
        <taxon>Liliopsida</taxon>
        <taxon>Zingiberales</taxon>
        <taxon>Zingiberaceae</taxon>
        <taxon>Zingiber</taxon>
    </lineage>
</organism>
<dbReference type="Pfam" id="PF03168">
    <property type="entry name" value="LEA_2"/>
    <property type="match status" value="1"/>
</dbReference>